<dbReference type="GO" id="GO:0006020">
    <property type="term" value="P:inositol metabolic process"/>
    <property type="evidence" value="ECO:0007669"/>
    <property type="project" value="TreeGrafter"/>
</dbReference>
<keyword evidence="6" id="KW-0805">Transcription regulation</keyword>
<feature type="binding site" evidence="9">
    <location>
        <position position="67"/>
    </location>
    <ligand>
        <name>Mg(2+)</name>
        <dbReference type="ChEBI" id="CHEBI:18420"/>
        <label>1</label>
        <note>catalytic</note>
    </ligand>
</feature>
<comment type="similarity">
    <text evidence="3 10">Belongs to the inositol monophosphatase superfamily.</text>
</comment>
<keyword evidence="4 9" id="KW-0479">Metal-binding</keyword>
<gene>
    <name evidence="11" type="ORF">HELGO_WM31637</name>
</gene>
<evidence type="ECO:0000256" key="10">
    <source>
        <dbReference type="RuleBase" id="RU364068"/>
    </source>
</evidence>
<keyword evidence="6" id="KW-0804">Transcription</keyword>
<evidence type="ECO:0000256" key="1">
    <source>
        <dbReference type="ARBA" id="ARBA00001033"/>
    </source>
</evidence>
<evidence type="ECO:0000313" key="11">
    <source>
        <dbReference type="EMBL" id="CAA6807691.1"/>
    </source>
</evidence>
<dbReference type="GO" id="GO:0008934">
    <property type="term" value="F:inositol monophosphate 1-phosphatase activity"/>
    <property type="evidence" value="ECO:0007669"/>
    <property type="project" value="InterPro"/>
</dbReference>
<dbReference type="InterPro" id="IPR020550">
    <property type="entry name" value="Inositol_monophosphatase_CS"/>
</dbReference>
<proteinExistence type="inferred from homology"/>
<dbReference type="SUPFAM" id="SSF56655">
    <property type="entry name" value="Carbohydrate phosphatase"/>
    <property type="match status" value="1"/>
</dbReference>
<evidence type="ECO:0000256" key="2">
    <source>
        <dbReference type="ARBA" id="ARBA00001946"/>
    </source>
</evidence>
<dbReference type="CDD" id="cd01639">
    <property type="entry name" value="IMPase"/>
    <property type="match status" value="1"/>
</dbReference>
<name>A0A6S6SXF2_9GAMM</name>
<dbReference type="GO" id="GO:0007165">
    <property type="term" value="P:signal transduction"/>
    <property type="evidence" value="ECO:0007669"/>
    <property type="project" value="TreeGrafter"/>
</dbReference>
<dbReference type="GO" id="GO:0031564">
    <property type="term" value="P:transcription antitermination"/>
    <property type="evidence" value="ECO:0007669"/>
    <property type="project" value="UniProtKB-KW"/>
</dbReference>
<keyword evidence="5 10" id="KW-0378">Hydrolase</keyword>
<evidence type="ECO:0000256" key="5">
    <source>
        <dbReference type="ARBA" id="ARBA00022801"/>
    </source>
</evidence>
<dbReference type="GO" id="GO:0046872">
    <property type="term" value="F:metal ion binding"/>
    <property type="evidence" value="ECO:0007669"/>
    <property type="project" value="UniProtKB-KW"/>
</dbReference>
<evidence type="ECO:0000256" key="6">
    <source>
        <dbReference type="ARBA" id="ARBA00022814"/>
    </source>
</evidence>
<dbReference type="AlphaFoldDB" id="A0A6S6SXF2"/>
<comment type="function">
    <text evidence="8">Part of the processive rRNA transcription and antitermination complex (rrnTAC). The complex forms an RNA-chaperone ring around the RNA exit tunnel of RNA polymerase (RNAP). It supports rapid transcription and antitermination of rRNA operons, cotranscriptional rRNA folding, and annealing of distal rRNA regions to allow correct ribosome biogenesis. This subunit may play a central role in organizing the structure.</text>
</comment>
<evidence type="ECO:0000256" key="8">
    <source>
        <dbReference type="ARBA" id="ARBA00058693"/>
    </source>
</evidence>
<dbReference type="EC" id="3.1.3.25" evidence="10"/>
<dbReference type="Gene3D" id="3.30.540.10">
    <property type="entry name" value="Fructose-1,6-Bisphosphatase, subunit A, domain 1"/>
    <property type="match status" value="1"/>
</dbReference>
<evidence type="ECO:0000256" key="7">
    <source>
        <dbReference type="ARBA" id="ARBA00022842"/>
    </source>
</evidence>
<protein>
    <recommendedName>
        <fullName evidence="10">Inositol-1-monophosphatase</fullName>
        <ecNumber evidence="10">3.1.3.25</ecNumber>
    </recommendedName>
</protein>
<dbReference type="GO" id="GO:0046854">
    <property type="term" value="P:phosphatidylinositol phosphate biosynthetic process"/>
    <property type="evidence" value="ECO:0007669"/>
    <property type="project" value="InterPro"/>
</dbReference>
<dbReference type="Pfam" id="PF00459">
    <property type="entry name" value="Inositol_P"/>
    <property type="match status" value="1"/>
</dbReference>
<dbReference type="FunFam" id="3.30.540.10:FF:000003">
    <property type="entry name" value="Inositol-1-monophosphatase"/>
    <property type="match status" value="1"/>
</dbReference>
<dbReference type="InterPro" id="IPR020583">
    <property type="entry name" value="Inositol_monoP_metal-BS"/>
</dbReference>
<accession>A0A6S6SXF2</accession>
<feature type="binding site" evidence="9">
    <location>
        <position position="84"/>
    </location>
    <ligand>
        <name>Mg(2+)</name>
        <dbReference type="ChEBI" id="CHEBI:18420"/>
        <label>1</label>
        <note>catalytic</note>
    </ligand>
</feature>
<dbReference type="InterPro" id="IPR033942">
    <property type="entry name" value="IMPase"/>
</dbReference>
<comment type="cofactor">
    <cofactor evidence="2 9 10">
        <name>Mg(2+)</name>
        <dbReference type="ChEBI" id="CHEBI:18420"/>
    </cofactor>
</comment>
<dbReference type="PANTHER" id="PTHR20854:SF4">
    <property type="entry name" value="INOSITOL-1-MONOPHOSPHATASE-RELATED"/>
    <property type="match status" value="1"/>
</dbReference>
<keyword evidence="7 9" id="KW-0460">Magnesium</keyword>
<evidence type="ECO:0000256" key="9">
    <source>
        <dbReference type="PIRSR" id="PIRSR600760-2"/>
    </source>
</evidence>
<organism evidence="11">
    <name type="scientific">uncultured Thiotrichaceae bacterium</name>
    <dbReference type="NCBI Taxonomy" id="298394"/>
    <lineage>
        <taxon>Bacteria</taxon>
        <taxon>Pseudomonadati</taxon>
        <taxon>Pseudomonadota</taxon>
        <taxon>Gammaproteobacteria</taxon>
        <taxon>Thiotrichales</taxon>
        <taxon>Thiotrichaceae</taxon>
        <taxon>environmental samples</taxon>
    </lineage>
</organism>
<dbReference type="FunFam" id="3.40.190.80:FF:000002">
    <property type="entry name" value="Inositol-1-monophosphatase"/>
    <property type="match status" value="1"/>
</dbReference>
<dbReference type="InterPro" id="IPR022337">
    <property type="entry name" value="Inositol_monophosphatase_SuhB"/>
</dbReference>
<feature type="binding site" evidence="9">
    <location>
        <position position="87"/>
    </location>
    <ligand>
        <name>Mg(2+)</name>
        <dbReference type="ChEBI" id="CHEBI:18420"/>
        <label>1</label>
        <note>catalytic</note>
    </ligand>
</feature>
<dbReference type="PRINTS" id="PR01959">
    <property type="entry name" value="SBIMPHPHTASE"/>
</dbReference>
<keyword evidence="6" id="KW-0889">Transcription antitermination</keyword>
<dbReference type="Gene3D" id="3.40.190.80">
    <property type="match status" value="1"/>
</dbReference>
<dbReference type="PROSITE" id="PS00630">
    <property type="entry name" value="IMP_2"/>
    <property type="match status" value="1"/>
</dbReference>
<feature type="binding site" evidence="9">
    <location>
        <position position="86"/>
    </location>
    <ligand>
        <name>Mg(2+)</name>
        <dbReference type="ChEBI" id="CHEBI:18420"/>
        <label>1</label>
        <note>catalytic</note>
    </ligand>
</feature>
<sequence>MHPMLNIATRAAREAGDIIRRYSDKVENLRIHSKQENDFVTEVDRQAEQTIISALRKAYPDHAILGEESGRQGAGDAEYQWVIDPLDGTTNFLYGVPHYAVSIALKQKGRLLLGVVYDPVKDEMFAAARGDGALMNNRKLRVSQKVGLKNTLLGTGVAFRKDQSLDLSLASMSALLPGTDGVRRLGAASLDLAYVAAGRFDGFWEFGLKEWDVAAGALIVQEAGGLVGDVRGGNTHLQTGDIIAANPKIYREIVKRLHPVLSQ</sequence>
<dbReference type="PROSITE" id="PS00629">
    <property type="entry name" value="IMP_1"/>
    <property type="match status" value="1"/>
</dbReference>
<reference evidence="11" key="1">
    <citation type="submission" date="2020-01" db="EMBL/GenBank/DDBJ databases">
        <authorList>
            <person name="Meier V. D."/>
            <person name="Meier V D."/>
        </authorList>
    </citation>
    <scope>NUCLEOTIDE SEQUENCE</scope>
    <source>
        <strain evidence="11">HLG_WM_MAG_09</strain>
    </source>
</reference>
<comment type="catalytic activity">
    <reaction evidence="1 10">
        <text>a myo-inositol phosphate + H2O = myo-inositol + phosphate</text>
        <dbReference type="Rhea" id="RHEA:24056"/>
        <dbReference type="ChEBI" id="CHEBI:15377"/>
        <dbReference type="ChEBI" id="CHEBI:17268"/>
        <dbReference type="ChEBI" id="CHEBI:43474"/>
        <dbReference type="ChEBI" id="CHEBI:84139"/>
        <dbReference type="EC" id="3.1.3.25"/>
    </reaction>
</comment>
<evidence type="ECO:0000256" key="3">
    <source>
        <dbReference type="ARBA" id="ARBA00009759"/>
    </source>
</evidence>
<evidence type="ECO:0000256" key="4">
    <source>
        <dbReference type="ARBA" id="ARBA00022723"/>
    </source>
</evidence>
<feature type="binding site" evidence="9">
    <location>
        <position position="212"/>
    </location>
    <ligand>
        <name>Mg(2+)</name>
        <dbReference type="ChEBI" id="CHEBI:18420"/>
        <label>1</label>
        <note>catalytic</note>
    </ligand>
</feature>
<dbReference type="EMBL" id="CACVAT010000110">
    <property type="protein sequence ID" value="CAA6807691.1"/>
    <property type="molecule type" value="Genomic_DNA"/>
</dbReference>
<dbReference type="PRINTS" id="PR00377">
    <property type="entry name" value="IMPHPHTASES"/>
</dbReference>
<dbReference type="InterPro" id="IPR000760">
    <property type="entry name" value="Inositol_monophosphatase-like"/>
</dbReference>
<dbReference type="PANTHER" id="PTHR20854">
    <property type="entry name" value="INOSITOL MONOPHOSPHATASE"/>
    <property type="match status" value="1"/>
</dbReference>